<organism evidence="1 2">
    <name type="scientific">Tessaracoccus flavus</name>
    <dbReference type="NCBI Taxonomy" id="1610493"/>
    <lineage>
        <taxon>Bacteria</taxon>
        <taxon>Bacillati</taxon>
        <taxon>Actinomycetota</taxon>
        <taxon>Actinomycetes</taxon>
        <taxon>Propionibacteriales</taxon>
        <taxon>Propionibacteriaceae</taxon>
        <taxon>Tessaracoccus</taxon>
    </lineage>
</organism>
<dbReference type="Pfam" id="PF04186">
    <property type="entry name" value="FxsA"/>
    <property type="match status" value="1"/>
</dbReference>
<dbReference type="PANTHER" id="PTHR35335:SF1">
    <property type="entry name" value="UPF0716 PROTEIN FXSA"/>
    <property type="match status" value="1"/>
</dbReference>
<protein>
    <submittedName>
        <fullName evidence="1">Uncharacterized protein</fullName>
    </submittedName>
</protein>
<name>A0A1Q2CE92_9ACTN</name>
<dbReference type="KEGG" id="tfl:RPIT_05980"/>
<reference evidence="1 2" key="1">
    <citation type="journal article" date="2016" name="Int. J. Syst. Evol. Microbiol.">
        <title>Tessaracoccus flavus sp. nov., isolated from the drainage system of a lindane-producing factory.</title>
        <authorList>
            <person name="Kumari R."/>
            <person name="Singh P."/>
            <person name="Schumann P."/>
            <person name="Lal R."/>
        </authorList>
    </citation>
    <scope>NUCLEOTIDE SEQUENCE [LARGE SCALE GENOMIC DNA]</scope>
    <source>
        <strain evidence="1 2">RP1T</strain>
    </source>
</reference>
<evidence type="ECO:0000313" key="1">
    <source>
        <dbReference type="EMBL" id="AQP44417.1"/>
    </source>
</evidence>
<dbReference type="EMBL" id="CP019605">
    <property type="protein sequence ID" value="AQP44417.1"/>
    <property type="molecule type" value="Genomic_DNA"/>
</dbReference>
<dbReference type="NCBIfam" id="NF008528">
    <property type="entry name" value="PRK11463.1-2"/>
    <property type="match status" value="1"/>
</dbReference>
<dbReference type="STRING" id="1610493.RPIT_05980"/>
<dbReference type="OrthoDB" id="9792788at2"/>
<dbReference type="PANTHER" id="PTHR35335">
    <property type="entry name" value="UPF0716 PROTEIN FXSA"/>
    <property type="match status" value="1"/>
</dbReference>
<keyword evidence="2" id="KW-1185">Reference proteome</keyword>
<dbReference type="InterPro" id="IPR007313">
    <property type="entry name" value="FxsA"/>
</dbReference>
<gene>
    <name evidence="1" type="ORF">RPIT_05980</name>
</gene>
<dbReference type="Proteomes" id="UP000188324">
    <property type="component" value="Chromosome"/>
</dbReference>
<dbReference type="RefSeq" id="WP_077341549.1">
    <property type="nucleotide sequence ID" value="NZ_CP019605.1"/>
</dbReference>
<dbReference type="AlphaFoldDB" id="A0A1Q2CE92"/>
<dbReference type="GO" id="GO:0016020">
    <property type="term" value="C:membrane"/>
    <property type="evidence" value="ECO:0007669"/>
    <property type="project" value="InterPro"/>
</dbReference>
<sequence>MSGRARFGLLGLGVLLLMVAEIAAIVWVSSEIGWWTVLILILTTLLGFYLLQREWRKAWGALADAARSGTMPAGKLTDASLILVGGILLVLPGLLTDVVGVVLLLPFTRPFARSAITWMFSKLVNPVAVAPTVIRGQATDDDTLVPGIDAEPTVIEGTVVDDDQ</sequence>
<proteinExistence type="predicted"/>
<accession>A0A1Q2CE92</accession>
<evidence type="ECO:0000313" key="2">
    <source>
        <dbReference type="Proteomes" id="UP000188324"/>
    </source>
</evidence>